<dbReference type="RefSeq" id="WP_009115807.1">
    <property type="nucleotide sequence ID" value="NZ_JH165159.1"/>
</dbReference>
<dbReference type="OrthoDB" id="9028651at2"/>
<dbReference type="HOGENOM" id="CLU_080343_0_0_4"/>
<evidence type="ECO:0000313" key="1">
    <source>
        <dbReference type="EMBL" id="EGZ49598.1"/>
    </source>
</evidence>
<dbReference type="EMBL" id="AGAZ01000027">
    <property type="protein sequence ID" value="EGZ49598.1"/>
    <property type="molecule type" value="Genomic_DNA"/>
</dbReference>
<evidence type="ECO:0000313" key="2">
    <source>
        <dbReference type="Proteomes" id="UP000005336"/>
    </source>
</evidence>
<dbReference type="AlphaFoldDB" id="G4CNK2"/>
<comment type="caution">
    <text evidence="1">The sequence shown here is derived from an EMBL/GenBank/DDBJ whole genome shotgun (WGS) entry which is preliminary data.</text>
</comment>
<protein>
    <submittedName>
        <fullName evidence="1">Uncharacterized protein</fullName>
    </submittedName>
</protein>
<dbReference type="STRING" id="1030841.HMPREF9370_0661"/>
<dbReference type="PATRIC" id="fig|1030841.3.peg.654"/>
<reference evidence="1 2" key="1">
    <citation type="submission" date="2011-06" db="EMBL/GenBank/DDBJ databases">
        <authorList>
            <person name="Muzny D."/>
            <person name="Qin X."/>
            <person name="Deng J."/>
            <person name="Jiang H."/>
            <person name="Liu Y."/>
            <person name="Qu J."/>
            <person name="Song X.-Z."/>
            <person name="Zhang L."/>
            <person name="Thornton R."/>
            <person name="Coyle M."/>
            <person name="Francisco L."/>
            <person name="Jackson L."/>
            <person name="Javaid M."/>
            <person name="Korchina V."/>
            <person name="Kovar C."/>
            <person name="Mata R."/>
            <person name="Mathew T."/>
            <person name="Ngo R."/>
            <person name="Nguyen L."/>
            <person name="Nguyen N."/>
            <person name="Okwuonu G."/>
            <person name="Ongeri F."/>
            <person name="Pham C."/>
            <person name="Simmons D."/>
            <person name="Wilczek-Boney K."/>
            <person name="Hale W."/>
            <person name="Jakkamsetti A."/>
            <person name="Pham P."/>
            <person name="Ruth R."/>
            <person name="San Lucas F."/>
            <person name="Warren J."/>
            <person name="Zhang J."/>
            <person name="Zhao Z."/>
            <person name="Zhou C."/>
            <person name="Zhu D."/>
            <person name="Lee S."/>
            <person name="Bess C."/>
            <person name="Blankenburg K."/>
            <person name="Forbes L."/>
            <person name="Fu Q."/>
            <person name="Gubbala S."/>
            <person name="Hirani K."/>
            <person name="Jayaseelan J.C."/>
            <person name="Lara F."/>
            <person name="Munidasa M."/>
            <person name="Palculict T."/>
            <person name="Patil S."/>
            <person name="Pu L.-L."/>
            <person name="Saada N."/>
            <person name="Tang L."/>
            <person name="Weissenberger G."/>
            <person name="Zhu Y."/>
            <person name="Hemphill L."/>
            <person name="Shang Y."/>
            <person name="Youmans B."/>
            <person name="Ayvaz T."/>
            <person name="Ross M."/>
            <person name="Santibanez J."/>
            <person name="Aqrawi P."/>
            <person name="Gross S."/>
            <person name="Joshi V."/>
            <person name="Fowler G."/>
            <person name="Nazareth L."/>
            <person name="Reid J."/>
            <person name="Worley K."/>
            <person name="Petrosino J."/>
            <person name="Highlander S."/>
            <person name="Gibbs R."/>
        </authorList>
    </citation>
    <scope>NUCLEOTIDE SEQUENCE [LARGE SCALE GENOMIC DNA]</scope>
    <source>
        <strain evidence="1 2">9715</strain>
    </source>
</reference>
<dbReference type="Proteomes" id="UP000005336">
    <property type="component" value="Unassembled WGS sequence"/>
</dbReference>
<organism evidence="1 2">
    <name type="scientific">Neisseria wadsworthii 9715</name>
    <dbReference type="NCBI Taxonomy" id="1030841"/>
    <lineage>
        <taxon>Bacteria</taxon>
        <taxon>Pseudomonadati</taxon>
        <taxon>Pseudomonadota</taxon>
        <taxon>Betaproteobacteria</taxon>
        <taxon>Neisseriales</taxon>
        <taxon>Neisseriaceae</taxon>
        <taxon>Neisseria</taxon>
    </lineage>
</organism>
<accession>G4CNK2</accession>
<keyword evidence="2" id="KW-1185">Reference proteome</keyword>
<gene>
    <name evidence="1" type="ORF">HMPREF9370_0661</name>
</gene>
<name>G4CNK2_9NEIS</name>
<sequence length="307" mass="35661">MITLKKDRELVYLARWSELEEMAGFSSSLDPSITELQEIIGRYKGEHGTVKCGLKSCQTPHSKGYIISTQSGNITNIGHVCGKKYFGVDFETMSNKLDMDFDDKENRELIDKFSDTDLPSLQDWIKEKQKISSSINKGLNPIRYGRAGEKIPKSIQSTIFHMQKNKTVQLTIERKLTQSERELAETSNNSNRNQFKTEIVGIVKGIECLYPENDLNILLKQLKEEIENFLNLNPSNLTHKELKRWVKWIRETPITKQKIENSILYAQLFLTYENLNTFYKILNDEKDKNIWKSFLTPFEALSKLQHQ</sequence>
<proteinExistence type="predicted"/>